<dbReference type="AlphaFoldDB" id="F9ZVM0"/>
<dbReference type="KEGG" id="mmt:Metme_3641"/>
<keyword evidence="1" id="KW-0472">Membrane</keyword>
<dbReference type="Proteomes" id="UP000008888">
    <property type="component" value="Chromosome"/>
</dbReference>
<feature type="transmembrane region" description="Helical" evidence="1">
    <location>
        <begin position="118"/>
        <end position="137"/>
    </location>
</feature>
<reference evidence="2 3" key="1">
    <citation type="journal article" date="2011" name="J. Bacteriol.">
        <title>Complete Genome Sequence of the Aerobic Marine Methanotroph Methylomonas methanica MC09.</title>
        <authorList>
            <person name="Boden R."/>
            <person name="Cunliffe M."/>
            <person name="Scanlan J."/>
            <person name="Moussard H."/>
            <person name="Kits K.D."/>
            <person name="Klotz M.G."/>
            <person name="Jetten M.S."/>
            <person name="Vuilleumier S."/>
            <person name="Han J."/>
            <person name="Peters L."/>
            <person name="Mikhailova N."/>
            <person name="Teshima H."/>
            <person name="Tapia R."/>
            <person name="Kyrpides N."/>
            <person name="Ivanova N."/>
            <person name="Pagani I."/>
            <person name="Cheng J.F."/>
            <person name="Goodwin L."/>
            <person name="Han C."/>
            <person name="Hauser L."/>
            <person name="Land M.L."/>
            <person name="Lapidus A."/>
            <person name="Lucas S."/>
            <person name="Pitluck S."/>
            <person name="Woyke T."/>
            <person name="Stein L."/>
            <person name="Murrell J.C."/>
        </authorList>
    </citation>
    <scope>NUCLEOTIDE SEQUENCE [LARGE SCALE GENOMIC DNA]</scope>
    <source>
        <strain evidence="2 3">MC09</strain>
    </source>
</reference>
<keyword evidence="1" id="KW-1133">Transmembrane helix</keyword>
<evidence type="ECO:0000256" key="1">
    <source>
        <dbReference type="SAM" id="Phobius"/>
    </source>
</evidence>
<feature type="transmembrane region" description="Helical" evidence="1">
    <location>
        <begin position="144"/>
        <end position="164"/>
    </location>
</feature>
<keyword evidence="3" id="KW-1185">Reference proteome</keyword>
<evidence type="ECO:0000313" key="2">
    <source>
        <dbReference type="EMBL" id="AEG02002.1"/>
    </source>
</evidence>
<protein>
    <submittedName>
        <fullName evidence="2">Uncharacterized protein</fullName>
    </submittedName>
</protein>
<sequence length="230" mass="25789">MTFEYMLRLFLAWGIVSTFVLCFGNRIAELSRKNLIGMAWRFLAYWLLFSVLGVIYGKQLLTPFLPSLSTLINLIQQEYSASLIITDRPSFHIQLTGTMNSDLPPLVKGDQLSTFANLMHFVVPSVFFYALMLAWPINGLRKRIGLLLLTTPTILLFTALTLPFQLVAFNEHALQKLAAQSGSMRADPWLLTWAKLVEDTGGWLQAFAIAIVGSIALQNTFTITSPKAQK</sequence>
<keyword evidence="1" id="KW-0812">Transmembrane</keyword>
<reference key="2">
    <citation type="submission" date="2011-05" db="EMBL/GenBank/DDBJ databases">
        <title>Complete genome sequence of the aerobic marine methanotroph Methylomonas methanica MC09.</title>
        <authorList>
            <person name="Boden R."/>
            <person name="Cunliffe M."/>
            <person name="Scanlan J."/>
            <person name="Moussard H."/>
            <person name="Kits K.D."/>
            <person name="Klotz M."/>
            <person name="Jetten M."/>
            <person name="Vuilleumier S."/>
            <person name="Han J."/>
            <person name="Peters L."/>
            <person name="Mikhailova N."/>
            <person name="Teshima H."/>
            <person name="Tapia R."/>
            <person name="Kyrpides N."/>
            <person name="Ivanova N."/>
            <person name="Pagani I."/>
            <person name="Cheng J.-F."/>
            <person name="Goodwin L."/>
            <person name="Han C."/>
            <person name="Hauser L."/>
            <person name="Land M."/>
            <person name="Lapidus A."/>
            <person name="Lucas S."/>
            <person name="Pitluck S."/>
            <person name="Woyke T."/>
            <person name="Stein L.Y."/>
            <person name="Murrell C."/>
        </authorList>
    </citation>
    <scope>NUCLEOTIDE SEQUENCE</scope>
    <source>
        <strain>MC09</strain>
    </source>
</reference>
<gene>
    <name evidence="2" type="ordered locus">Metme_3641</name>
</gene>
<name>F9ZVM0_METMM</name>
<organism evidence="2 3">
    <name type="scientific">Methylomonas methanica (strain DSM 25384 / MC09)</name>
    <dbReference type="NCBI Taxonomy" id="857087"/>
    <lineage>
        <taxon>Bacteria</taxon>
        <taxon>Pseudomonadati</taxon>
        <taxon>Pseudomonadota</taxon>
        <taxon>Gammaproteobacteria</taxon>
        <taxon>Methylococcales</taxon>
        <taxon>Methylococcaceae</taxon>
        <taxon>Methylomonas</taxon>
    </lineage>
</organism>
<accession>F9ZVM0</accession>
<dbReference type="RefSeq" id="WP_013820221.1">
    <property type="nucleotide sequence ID" value="NC_015572.1"/>
</dbReference>
<feature type="transmembrane region" description="Helical" evidence="1">
    <location>
        <begin position="202"/>
        <end position="221"/>
    </location>
</feature>
<dbReference type="HOGENOM" id="CLU_1203701_0_0_6"/>
<feature type="transmembrane region" description="Helical" evidence="1">
    <location>
        <begin position="35"/>
        <end position="56"/>
    </location>
</feature>
<feature type="transmembrane region" description="Helical" evidence="1">
    <location>
        <begin position="6"/>
        <end position="23"/>
    </location>
</feature>
<proteinExistence type="predicted"/>
<dbReference type="EMBL" id="CP002738">
    <property type="protein sequence ID" value="AEG02002.1"/>
    <property type="molecule type" value="Genomic_DNA"/>
</dbReference>
<reference evidence="3" key="3">
    <citation type="submission" date="2011-05" db="EMBL/GenBank/DDBJ databases">
        <title>Complete sequence of Methylomonas methanica MC09.</title>
        <authorList>
            <consortium name="US DOE Joint Genome Institute"/>
            <person name="Lucas S."/>
            <person name="Han J."/>
            <person name="Lapidus A."/>
            <person name="Cheng J.-F."/>
            <person name="Goodwin L."/>
            <person name="Pitluck S."/>
            <person name="Peters L."/>
            <person name="Mikhailova N."/>
            <person name="Teshima H."/>
            <person name="Han C."/>
            <person name="Tapia R."/>
            <person name="Land M."/>
            <person name="Hauser L."/>
            <person name="Kyrpides N."/>
            <person name="Ivanova N."/>
            <person name="Pagani I."/>
            <person name="Stein L."/>
            <person name="Woyke T."/>
        </authorList>
    </citation>
    <scope>NUCLEOTIDE SEQUENCE [LARGE SCALE GENOMIC DNA]</scope>
    <source>
        <strain evidence="3">MC09</strain>
    </source>
</reference>
<evidence type="ECO:0000313" key="3">
    <source>
        <dbReference type="Proteomes" id="UP000008888"/>
    </source>
</evidence>